<feature type="transmembrane region" description="Helical" evidence="9">
    <location>
        <begin position="184"/>
        <end position="201"/>
    </location>
</feature>
<dbReference type="InParanoid" id="A0LED7"/>
<dbReference type="SUPFAM" id="SSF90123">
    <property type="entry name" value="ABC transporter transmembrane region"/>
    <property type="match status" value="1"/>
</dbReference>
<feature type="transmembrane region" description="Helical" evidence="9">
    <location>
        <begin position="39"/>
        <end position="59"/>
    </location>
</feature>
<keyword evidence="6" id="KW-0067">ATP-binding</keyword>
<dbReference type="SUPFAM" id="SSF52540">
    <property type="entry name" value="P-loop containing nucleoside triphosphate hydrolases"/>
    <property type="match status" value="1"/>
</dbReference>
<dbReference type="InterPro" id="IPR003439">
    <property type="entry name" value="ABC_transporter-like_ATP-bd"/>
</dbReference>
<dbReference type="Gene3D" id="1.20.1560.10">
    <property type="entry name" value="ABC transporter type 1, transmembrane domain"/>
    <property type="match status" value="1"/>
</dbReference>
<evidence type="ECO:0000313" key="12">
    <source>
        <dbReference type="EMBL" id="ABK15789.1"/>
    </source>
</evidence>
<dbReference type="InterPro" id="IPR036640">
    <property type="entry name" value="ABC1_TM_sf"/>
</dbReference>
<dbReference type="RefSeq" id="WP_011696962.1">
    <property type="nucleotide sequence ID" value="NC_008554.1"/>
</dbReference>
<dbReference type="InterPro" id="IPR003593">
    <property type="entry name" value="AAA+_ATPase"/>
</dbReference>
<dbReference type="Pfam" id="PF00005">
    <property type="entry name" value="ABC_tran"/>
    <property type="match status" value="1"/>
</dbReference>
<keyword evidence="7 9" id="KW-1133">Transmembrane helix</keyword>
<dbReference type="STRING" id="335543.Sfum_0086"/>
<sequence>MVCRSNHKLAAKFRKAAAQLPNLVRAVFMVWEATRGWTLAWGLLVVLQGLLPVANVWLLKVLVDGLAAAVGSGQPAPRFRSLLLVIVAMAAVTLVADALRSLTIWIRTAQSGLFQDHLKHLIQQKSMELDLAFYESAEFFDRLYRAQFEAGYRPMILLENLGSLAQNGITLVAMAAVLLQFGPWLPLILIVSTLPAFCVVLRQNLREHELWLRTTVDERKSRYYDWVMTSRETAAELRVFELGSHFSALFRTLREALRRDRLALTRNRALADLGARIVGLLITGAAMAWMVWRVLLGAITLGDLALFYQAFNQGKQMMGGLLENVGQIYSNSLFLENLFEFFRLEPGIREPERPVSAPAPLREGIRFRHVAFRYPASEKWALGDFSLTVPAGKMVALVGPNGAGKSTVIKLLCRLYDPEAGQVELDGVDLRSIPLRELQDNITILFQEPVKYSAMVHENIGYGELGKMKDSAAVEVAARRAGADGFIERFPDRYDTLLGKWFEGGIDLSAGEWQRIALARAFLRQSPILILDEPTSSMDSWAEADWLGRLRGLAQGRTAILITHRFTTAMRADMIHVMENGGIVESGTHEELLRQGGRYAESWRRQMRNLDRDSTPEP</sequence>
<evidence type="ECO:0000256" key="4">
    <source>
        <dbReference type="ARBA" id="ARBA00022692"/>
    </source>
</evidence>
<evidence type="ECO:0000256" key="5">
    <source>
        <dbReference type="ARBA" id="ARBA00022741"/>
    </source>
</evidence>
<proteinExistence type="predicted"/>
<reference evidence="12 13" key="1">
    <citation type="submission" date="2006-10" db="EMBL/GenBank/DDBJ databases">
        <title>Complete sequence of Syntrophobacter fumaroxidans MPOB.</title>
        <authorList>
            <consortium name="US DOE Joint Genome Institute"/>
            <person name="Copeland A."/>
            <person name="Lucas S."/>
            <person name="Lapidus A."/>
            <person name="Barry K."/>
            <person name="Detter J.C."/>
            <person name="Glavina del Rio T."/>
            <person name="Hammon N."/>
            <person name="Israni S."/>
            <person name="Pitluck S."/>
            <person name="Goltsman E.G."/>
            <person name="Martinez M."/>
            <person name="Schmutz J."/>
            <person name="Larimer F."/>
            <person name="Land M."/>
            <person name="Hauser L."/>
            <person name="Kyrpides N."/>
            <person name="Kim E."/>
            <person name="Boone D.R."/>
            <person name="Brockman F."/>
            <person name="Culley D."/>
            <person name="Ferry J."/>
            <person name="Gunsalus R."/>
            <person name="McInerney M.J."/>
            <person name="Morrison M."/>
            <person name="Plugge C."/>
            <person name="Rohlin L."/>
            <person name="Scholten J."/>
            <person name="Sieber J."/>
            <person name="Stams A.J.M."/>
            <person name="Worm P."/>
            <person name="Henstra A.M."/>
            <person name="Richardson P."/>
        </authorList>
    </citation>
    <scope>NUCLEOTIDE SEQUENCE [LARGE SCALE GENOMIC DNA]</scope>
    <source>
        <strain evidence="13">DSM 10017 / MPOB</strain>
    </source>
</reference>
<feature type="transmembrane region" description="Helical" evidence="9">
    <location>
        <begin position="155"/>
        <end position="178"/>
    </location>
</feature>
<evidence type="ECO:0000256" key="7">
    <source>
        <dbReference type="ARBA" id="ARBA00022989"/>
    </source>
</evidence>
<dbReference type="Gene3D" id="3.40.50.300">
    <property type="entry name" value="P-loop containing nucleotide triphosphate hydrolases"/>
    <property type="match status" value="1"/>
</dbReference>
<keyword evidence="13" id="KW-1185">Reference proteome</keyword>
<name>A0LED7_SYNFM</name>
<dbReference type="SMART" id="SM00382">
    <property type="entry name" value="AAA"/>
    <property type="match status" value="1"/>
</dbReference>
<evidence type="ECO:0000256" key="8">
    <source>
        <dbReference type="ARBA" id="ARBA00023136"/>
    </source>
</evidence>
<keyword evidence="3" id="KW-1003">Cell membrane</keyword>
<keyword evidence="8 9" id="KW-0472">Membrane</keyword>
<evidence type="ECO:0000256" key="6">
    <source>
        <dbReference type="ARBA" id="ARBA00022840"/>
    </source>
</evidence>
<dbReference type="InterPro" id="IPR011527">
    <property type="entry name" value="ABC1_TM_dom"/>
</dbReference>
<gene>
    <name evidence="12" type="ordered locus">Sfum_0086</name>
</gene>
<evidence type="ECO:0000256" key="9">
    <source>
        <dbReference type="SAM" id="Phobius"/>
    </source>
</evidence>
<dbReference type="GO" id="GO:0005524">
    <property type="term" value="F:ATP binding"/>
    <property type="evidence" value="ECO:0007669"/>
    <property type="project" value="UniProtKB-KW"/>
</dbReference>
<dbReference type="InterPro" id="IPR027417">
    <property type="entry name" value="P-loop_NTPase"/>
</dbReference>
<dbReference type="AlphaFoldDB" id="A0LED7"/>
<keyword evidence="4 9" id="KW-0812">Transmembrane</keyword>
<dbReference type="PROSITE" id="PS50893">
    <property type="entry name" value="ABC_TRANSPORTER_2"/>
    <property type="match status" value="1"/>
</dbReference>
<dbReference type="GO" id="GO:0016887">
    <property type="term" value="F:ATP hydrolysis activity"/>
    <property type="evidence" value="ECO:0007669"/>
    <property type="project" value="InterPro"/>
</dbReference>
<dbReference type="FunFam" id="3.40.50.300:FF:000221">
    <property type="entry name" value="Multidrug ABC transporter ATP-binding protein"/>
    <property type="match status" value="1"/>
</dbReference>
<feature type="transmembrane region" description="Helical" evidence="9">
    <location>
        <begin position="79"/>
        <end position="99"/>
    </location>
</feature>
<accession>A0LED7</accession>
<dbReference type="KEGG" id="sfu:Sfum_0086"/>
<evidence type="ECO:0000256" key="3">
    <source>
        <dbReference type="ARBA" id="ARBA00022475"/>
    </source>
</evidence>
<keyword evidence="5" id="KW-0547">Nucleotide-binding</keyword>
<evidence type="ECO:0000259" key="10">
    <source>
        <dbReference type="PROSITE" id="PS50893"/>
    </source>
</evidence>
<feature type="domain" description="ABC transmembrane type-1" evidence="11">
    <location>
        <begin position="43"/>
        <end position="330"/>
    </location>
</feature>
<feature type="domain" description="ABC transporter" evidence="10">
    <location>
        <begin position="365"/>
        <end position="605"/>
    </location>
</feature>
<dbReference type="HOGENOM" id="CLU_000604_84_3_7"/>
<keyword evidence="2" id="KW-0813">Transport</keyword>
<evidence type="ECO:0000256" key="2">
    <source>
        <dbReference type="ARBA" id="ARBA00022448"/>
    </source>
</evidence>
<dbReference type="OrthoDB" id="9772049at2"/>
<dbReference type="Proteomes" id="UP000001784">
    <property type="component" value="Chromosome"/>
</dbReference>
<dbReference type="PROSITE" id="PS00211">
    <property type="entry name" value="ABC_TRANSPORTER_1"/>
    <property type="match status" value="1"/>
</dbReference>
<dbReference type="GO" id="GO:0015421">
    <property type="term" value="F:ABC-type oligopeptide transporter activity"/>
    <property type="evidence" value="ECO:0007669"/>
    <property type="project" value="TreeGrafter"/>
</dbReference>
<dbReference type="InterPro" id="IPR039421">
    <property type="entry name" value="Type_1_exporter"/>
</dbReference>
<organism evidence="12 13">
    <name type="scientific">Syntrophobacter fumaroxidans (strain DSM 10017 / MPOB)</name>
    <dbReference type="NCBI Taxonomy" id="335543"/>
    <lineage>
        <taxon>Bacteria</taxon>
        <taxon>Pseudomonadati</taxon>
        <taxon>Thermodesulfobacteriota</taxon>
        <taxon>Syntrophobacteria</taxon>
        <taxon>Syntrophobacterales</taxon>
        <taxon>Syntrophobacteraceae</taxon>
        <taxon>Syntrophobacter</taxon>
    </lineage>
</organism>
<feature type="transmembrane region" description="Helical" evidence="9">
    <location>
        <begin position="269"/>
        <end position="288"/>
    </location>
</feature>
<dbReference type="PANTHER" id="PTHR43394:SF1">
    <property type="entry name" value="ATP-BINDING CASSETTE SUB-FAMILY B MEMBER 10, MITOCHONDRIAL"/>
    <property type="match status" value="1"/>
</dbReference>
<dbReference type="InterPro" id="IPR017871">
    <property type="entry name" value="ABC_transporter-like_CS"/>
</dbReference>
<dbReference type="GO" id="GO:0005886">
    <property type="term" value="C:plasma membrane"/>
    <property type="evidence" value="ECO:0007669"/>
    <property type="project" value="UniProtKB-SubCell"/>
</dbReference>
<dbReference type="EMBL" id="CP000478">
    <property type="protein sequence ID" value="ABK15789.1"/>
    <property type="molecule type" value="Genomic_DNA"/>
</dbReference>
<comment type="subcellular location">
    <subcellularLocation>
        <location evidence="1">Cell membrane</location>
        <topology evidence="1">Multi-pass membrane protein</topology>
    </subcellularLocation>
</comment>
<evidence type="ECO:0000256" key="1">
    <source>
        <dbReference type="ARBA" id="ARBA00004651"/>
    </source>
</evidence>
<dbReference type="eggNOG" id="COG1132">
    <property type="taxonomic scope" value="Bacteria"/>
</dbReference>
<evidence type="ECO:0000313" key="13">
    <source>
        <dbReference type="Proteomes" id="UP000001784"/>
    </source>
</evidence>
<protein>
    <submittedName>
        <fullName evidence="12">ABC transporter related</fullName>
    </submittedName>
</protein>
<evidence type="ECO:0000259" key="11">
    <source>
        <dbReference type="PROSITE" id="PS50929"/>
    </source>
</evidence>
<dbReference type="PROSITE" id="PS50929">
    <property type="entry name" value="ABC_TM1F"/>
    <property type="match status" value="1"/>
</dbReference>
<dbReference type="PANTHER" id="PTHR43394">
    <property type="entry name" value="ATP-DEPENDENT PERMEASE MDL1, MITOCHONDRIAL"/>
    <property type="match status" value="1"/>
</dbReference>